<reference evidence="12 13" key="1">
    <citation type="submission" date="2018-12" db="EMBL/GenBank/DDBJ databases">
        <title>Sequencing of bacterial isolates from soil warming experiment in Harvard Forest, Massachusetts, USA.</title>
        <authorList>
            <person name="Deangelis K."/>
        </authorList>
    </citation>
    <scope>NUCLEOTIDE SEQUENCE [LARGE SCALE GENOMIC DNA]</scope>
    <source>
        <strain evidence="12 13">EB153</strain>
    </source>
</reference>
<dbReference type="GO" id="GO:0046872">
    <property type="term" value="F:metal ion binding"/>
    <property type="evidence" value="ECO:0007669"/>
    <property type="project" value="UniProtKB-KW"/>
</dbReference>
<feature type="compositionally biased region" description="Polar residues" evidence="9">
    <location>
        <begin position="546"/>
        <end position="564"/>
    </location>
</feature>
<evidence type="ECO:0000256" key="7">
    <source>
        <dbReference type="ARBA" id="ARBA00023004"/>
    </source>
</evidence>
<dbReference type="RefSeq" id="WP_260472850.1">
    <property type="nucleotide sequence ID" value="NZ_RSDW01000001.1"/>
</dbReference>
<proteinExistence type="inferred from homology"/>
<gene>
    <name evidence="12" type="ORF">EDE15_2773</name>
</gene>
<dbReference type="Gene3D" id="2.140.10.10">
    <property type="entry name" value="Quinoprotein alcohol dehydrogenase-like superfamily"/>
    <property type="match status" value="2"/>
</dbReference>
<evidence type="ECO:0000313" key="13">
    <source>
        <dbReference type="Proteomes" id="UP000269669"/>
    </source>
</evidence>
<organism evidence="12 13">
    <name type="scientific">Edaphobacter aggregans</name>
    <dbReference type="NCBI Taxonomy" id="570835"/>
    <lineage>
        <taxon>Bacteria</taxon>
        <taxon>Pseudomonadati</taxon>
        <taxon>Acidobacteriota</taxon>
        <taxon>Terriglobia</taxon>
        <taxon>Terriglobales</taxon>
        <taxon>Acidobacteriaceae</taxon>
        <taxon>Edaphobacter</taxon>
    </lineage>
</organism>
<feature type="domain" description="Cytochrome c" evidence="11">
    <location>
        <begin position="469"/>
        <end position="545"/>
    </location>
</feature>
<name>A0A3R9QIC6_9BACT</name>
<dbReference type="GO" id="GO:0016614">
    <property type="term" value="F:oxidoreductase activity, acting on CH-OH group of donors"/>
    <property type="evidence" value="ECO:0007669"/>
    <property type="project" value="InterPro"/>
</dbReference>
<dbReference type="SUPFAM" id="SSF50998">
    <property type="entry name" value="Quinoprotein alcohol dehydrogenase-like"/>
    <property type="match status" value="1"/>
</dbReference>
<dbReference type="GO" id="GO:0016020">
    <property type="term" value="C:membrane"/>
    <property type="evidence" value="ECO:0007669"/>
    <property type="project" value="InterPro"/>
</dbReference>
<feature type="chain" id="PRO_5018626763" evidence="10">
    <location>
        <begin position="27"/>
        <end position="719"/>
    </location>
</feature>
<dbReference type="GO" id="GO:0048038">
    <property type="term" value="F:quinone binding"/>
    <property type="evidence" value="ECO:0007669"/>
    <property type="project" value="InterPro"/>
</dbReference>
<evidence type="ECO:0000256" key="2">
    <source>
        <dbReference type="ARBA" id="ARBA00008156"/>
    </source>
</evidence>
<feature type="region of interest" description="Disordered" evidence="9">
    <location>
        <begin position="546"/>
        <end position="571"/>
    </location>
</feature>
<protein>
    <submittedName>
        <fullName evidence="12">Quinoprotein glucose dehydrogenase</fullName>
    </submittedName>
</protein>
<evidence type="ECO:0000256" key="4">
    <source>
        <dbReference type="ARBA" id="ARBA00022723"/>
    </source>
</evidence>
<keyword evidence="13" id="KW-1185">Reference proteome</keyword>
<evidence type="ECO:0000256" key="10">
    <source>
        <dbReference type="SAM" id="SignalP"/>
    </source>
</evidence>
<keyword evidence="7 8" id="KW-0408">Iron</keyword>
<dbReference type="InterPro" id="IPR036909">
    <property type="entry name" value="Cyt_c-like_dom_sf"/>
</dbReference>
<dbReference type="CDD" id="cd10280">
    <property type="entry name" value="PQQ_mGDH"/>
    <property type="match status" value="1"/>
</dbReference>
<evidence type="ECO:0000256" key="1">
    <source>
        <dbReference type="ARBA" id="ARBA00001931"/>
    </source>
</evidence>
<dbReference type="InterPro" id="IPR011047">
    <property type="entry name" value="Quinoprotein_ADH-like_sf"/>
</dbReference>
<dbReference type="SMART" id="SM00564">
    <property type="entry name" value="PQQ"/>
    <property type="match status" value="5"/>
</dbReference>
<dbReference type="EMBL" id="RSDW01000001">
    <property type="protein sequence ID" value="RSL17243.1"/>
    <property type="molecule type" value="Genomic_DNA"/>
</dbReference>
<sequence length="719" mass="78331">MKRTRSTPTLSCITALAALTFFPIQTKPQTPKNTDWPINTGRPTGDHYSPLTQINRANVNRLKVAWQFDTGERGTIQTAPIIVDSVLYAATPSQKIFALDAATGRELWRFDSGIKGTQPLRGVSYWSDSGKGRILAGIMDHLYQLDAATGKPIPTFGDHGNIDLRNDLDADDPTQLSVALTSPGVIYDDLIIIGFRAPETHPAPHGDIRAYDLHTGKLRWSFHTIPHPSEQGYETWPRGAWQTAGAANNWAGMSLDTTHGILYVPTGSAVDDFYGGDRLGNDLYANTLLALDAHTGKPIWHFQGVHHDIWDRDFPSAPVLLTVKRDGHSVDAVAQTSKQGFVFLFDRITGQPLFPIEEKPYPHSDVPGEASSPTQPLPLKPAPYARQLLTADMLTNRTPEAHAWAAKEFATFRSEGQFIPFNAHGQTVVLPGFDGGAEWGGPAVDPATSVIYVNANDIAWTGGLEENKPTSSLGASVYQSQCAVCHGTTRAGSPPTFPSLIDINKRLSDAEITAIIHDGKGRMPPSPTVKDDRLKAVLEYLHTSTSDLQQQAAQQRTTNSSPSKELQAAQPNELPYRFTGYRRFVDPDGYPAIAPPWGTLNAIDLNTGEYLWKIPFGEYPELAAAGMPNTGTENYGGPIITAGGVLFIGATIFDRKMHAYDARTGKLLWQYEMPYAGLATPATYSVNNRQYVVIASAGGKDPKHPQGGLYIAFALPTKP</sequence>
<dbReference type="GO" id="GO:0020037">
    <property type="term" value="F:heme binding"/>
    <property type="evidence" value="ECO:0007669"/>
    <property type="project" value="InterPro"/>
</dbReference>
<evidence type="ECO:0000313" key="12">
    <source>
        <dbReference type="EMBL" id="RSL17243.1"/>
    </source>
</evidence>
<dbReference type="AlphaFoldDB" id="A0A3R9QIC6"/>
<dbReference type="SUPFAM" id="SSF46626">
    <property type="entry name" value="Cytochrome c"/>
    <property type="match status" value="1"/>
</dbReference>
<evidence type="ECO:0000256" key="5">
    <source>
        <dbReference type="ARBA" id="ARBA00022729"/>
    </source>
</evidence>
<dbReference type="PROSITE" id="PS51007">
    <property type="entry name" value="CYTC"/>
    <property type="match status" value="1"/>
</dbReference>
<dbReference type="PANTHER" id="PTHR32303">
    <property type="entry name" value="QUINOPROTEIN ALCOHOL DEHYDROGENASE (CYTOCHROME C)"/>
    <property type="match status" value="1"/>
</dbReference>
<dbReference type="InterPro" id="IPR009056">
    <property type="entry name" value="Cyt_c-like_dom"/>
</dbReference>
<evidence type="ECO:0000256" key="3">
    <source>
        <dbReference type="ARBA" id="ARBA00022617"/>
    </source>
</evidence>
<evidence type="ECO:0000256" key="6">
    <source>
        <dbReference type="ARBA" id="ARBA00023002"/>
    </source>
</evidence>
<dbReference type="Pfam" id="PF01011">
    <property type="entry name" value="PQQ"/>
    <property type="match status" value="2"/>
</dbReference>
<dbReference type="GO" id="GO:0009055">
    <property type="term" value="F:electron transfer activity"/>
    <property type="evidence" value="ECO:0007669"/>
    <property type="project" value="InterPro"/>
</dbReference>
<keyword evidence="4 8" id="KW-0479">Metal-binding</keyword>
<dbReference type="PANTHER" id="PTHR32303:SF4">
    <property type="entry name" value="QUINOPROTEIN GLUCOSE DEHYDROGENASE"/>
    <property type="match status" value="1"/>
</dbReference>
<keyword evidence="6" id="KW-0560">Oxidoreductase</keyword>
<comment type="similarity">
    <text evidence="2">Belongs to the bacterial PQQ dehydrogenase family.</text>
</comment>
<evidence type="ECO:0000256" key="8">
    <source>
        <dbReference type="PROSITE-ProRule" id="PRU00433"/>
    </source>
</evidence>
<accession>A0A3R9QIC6</accession>
<comment type="cofactor">
    <cofactor evidence="1">
        <name>pyrroloquinoline quinone</name>
        <dbReference type="ChEBI" id="CHEBI:58442"/>
    </cofactor>
</comment>
<dbReference type="InterPro" id="IPR017511">
    <property type="entry name" value="PQQ_mDH"/>
</dbReference>
<keyword evidence="3 8" id="KW-0349">Heme</keyword>
<dbReference type="InterPro" id="IPR002372">
    <property type="entry name" value="PQQ_rpt_dom"/>
</dbReference>
<dbReference type="InterPro" id="IPR018391">
    <property type="entry name" value="PQQ_b-propeller_rpt"/>
</dbReference>
<comment type="caution">
    <text evidence="12">The sequence shown here is derived from an EMBL/GenBank/DDBJ whole genome shotgun (WGS) entry which is preliminary data.</text>
</comment>
<keyword evidence="5 10" id="KW-0732">Signal</keyword>
<evidence type="ECO:0000256" key="9">
    <source>
        <dbReference type="SAM" id="MobiDB-lite"/>
    </source>
</evidence>
<evidence type="ECO:0000259" key="11">
    <source>
        <dbReference type="PROSITE" id="PS51007"/>
    </source>
</evidence>
<feature type="signal peptide" evidence="10">
    <location>
        <begin position="1"/>
        <end position="26"/>
    </location>
</feature>
<dbReference type="Proteomes" id="UP000269669">
    <property type="component" value="Unassembled WGS sequence"/>
</dbReference>